<dbReference type="VEuPathDB" id="FungiDB:BDV34DRAFT_219088"/>
<keyword evidence="2" id="KW-1185">Reference proteome</keyword>
<sequence length="291" mass="31920">MSGLASIANPLDPNAAAIQVYYVAQDGNLAMAFKTGGASSQTKEDKYHAGANDHEGHIVSPSHLAVGYFQGAQFVVGYTNPKPAVSSGTPAPPETHNISIISPVYEPIVKGVGLDKRALTFTANKDIASIWYLREKHNQTVLCEYRLRDRTHANDGKMKNIHSSSALAGYIVDKDVFVVYQSDDGELFEYQSGGDWVAIDAGHEPVEKTTLAVNYVQEKKAAYLYYRTSKGALIRMTKRKDEKWDNSKKIPTDNVAVGPNSQLAVVYSNGINHIYWVPEGATEPKEARDNL</sequence>
<dbReference type="AlphaFoldDB" id="A0A5N6E2X1"/>
<evidence type="ECO:0000313" key="2">
    <source>
        <dbReference type="Proteomes" id="UP000326532"/>
    </source>
</evidence>
<gene>
    <name evidence="1" type="ORF">BDV34DRAFT_219088</name>
</gene>
<protein>
    <recommendedName>
        <fullName evidence="3">Fucose-specific lectin</fullName>
    </recommendedName>
</protein>
<name>A0A5N6E2X1_ASPPA</name>
<organism evidence="1 2">
    <name type="scientific">Aspergillus parasiticus</name>
    <dbReference type="NCBI Taxonomy" id="5067"/>
    <lineage>
        <taxon>Eukaryota</taxon>
        <taxon>Fungi</taxon>
        <taxon>Dikarya</taxon>
        <taxon>Ascomycota</taxon>
        <taxon>Pezizomycotina</taxon>
        <taxon>Eurotiomycetes</taxon>
        <taxon>Eurotiomycetidae</taxon>
        <taxon>Eurotiales</taxon>
        <taxon>Aspergillaceae</taxon>
        <taxon>Aspergillus</taxon>
        <taxon>Aspergillus subgen. Circumdati</taxon>
    </lineage>
</organism>
<proteinExistence type="predicted"/>
<dbReference type="SUPFAM" id="SSF89372">
    <property type="entry name" value="Fucose-specific lectin"/>
    <property type="match status" value="1"/>
</dbReference>
<evidence type="ECO:0008006" key="3">
    <source>
        <dbReference type="Google" id="ProtNLM"/>
    </source>
</evidence>
<reference evidence="1 2" key="1">
    <citation type="submission" date="2019-04" db="EMBL/GenBank/DDBJ databases">
        <title>Fungal friends and foes A comparative genomics study of 23 Aspergillus species from section Flavi.</title>
        <authorList>
            <consortium name="DOE Joint Genome Institute"/>
            <person name="Kjaerbolling I."/>
            <person name="Vesth T.C."/>
            <person name="Frisvad J.C."/>
            <person name="Nybo J.L."/>
            <person name="Theobald S."/>
            <person name="Kildgaard S."/>
            <person name="Petersen T.I."/>
            <person name="Kuo A."/>
            <person name="Sato A."/>
            <person name="Lyhne E.K."/>
            <person name="Kogle M.E."/>
            <person name="Wiebenga A."/>
            <person name="Kun R.S."/>
            <person name="Lubbers R.J."/>
            <person name="Makela M.R."/>
            <person name="Barry K."/>
            <person name="Chovatia M."/>
            <person name="Clum A."/>
            <person name="Daum C."/>
            <person name="Haridas S."/>
            <person name="He G."/>
            <person name="LaButti K."/>
            <person name="Lipzen A."/>
            <person name="Mondo S."/>
            <person name="Pangilinan J."/>
            <person name="Riley R."/>
            <person name="Salamov A."/>
            <person name="Simmons B.A."/>
            <person name="Magnuson J.K."/>
            <person name="Henrissat B."/>
            <person name="Mortensen U.H."/>
            <person name="Larsen T.O."/>
            <person name="De vries R.P."/>
            <person name="Grigoriev I.V."/>
            <person name="Machida M."/>
            <person name="Baker S.E."/>
            <person name="Andersen M.R."/>
        </authorList>
    </citation>
    <scope>NUCLEOTIDE SEQUENCE [LARGE SCALE GENOMIC DNA]</scope>
    <source>
        <strain evidence="1 2">CBS 117618</strain>
    </source>
</reference>
<accession>A0A5N6E2X1</accession>
<dbReference type="Gene3D" id="2.120.10.70">
    <property type="entry name" value="Fucose-specific lectin"/>
    <property type="match status" value="1"/>
</dbReference>
<evidence type="ECO:0000313" key="1">
    <source>
        <dbReference type="EMBL" id="KAB8211872.1"/>
    </source>
</evidence>
<dbReference type="EMBL" id="ML734937">
    <property type="protein sequence ID" value="KAB8211872.1"/>
    <property type="molecule type" value="Genomic_DNA"/>
</dbReference>
<dbReference type="Proteomes" id="UP000326532">
    <property type="component" value="Unassembled WGS sequence"/>
</dbReference>